<proteinExistence type="predicted"/>
<sequence>MPGLTIAALQPSFLSNTARHLHWVCLDPRVPSGCLLPPTKSALPLPIVTLASYLCCRIPSQHPTPSEPMTLASRRR</sequence>
<dbReference type="Proteomes" id="UP001638806">
    <property type="component" value="Unassembled WGS sequence"/>
</dbReference>
<protein>
    <submittedName>
        <fullName evidence="1">Uncharacterized protein</fullName>
    </submittedName>
</protein>
<accession>A0ACC4DJ31</accession>
<evidence type="ECO:0000313" key="1">
    <source>
        <dbReference type="EMBL" id="KAL3955310.1"/>
    </source>
</evidence>
<organism evidence="1 2">
    <name type="scientific">Purpureocillium lilacinum</name>
    <name type="common">Paecilomyces lilacinus</name>
    <dbReference type="NCBI Taxonomy" id="33203"/>
    <lineage>
        <taxon>Eukaryota</taxon>
        <taxon>Fungi</taxon>
        <taxon>Dikarya</taxon>
        <taxon>Ascomycota</taxon>
        <taxon>Pezizomycotina</taxon>
        <taxon>Sordariomycetes</taxon>
        <taxon>Hypocreomycetidae</taxon>
        <taxon>Hypocreales</taxon>
        <taxon>Ophiocordycipitaceae</taxon>
        <taxon>Purpureocillium</taxon>
    </lineage>
</organism>
<name>A0ACC4DJ31_PURLI</name>
<keyword evidence="2" id="KW-1185">Reference proteome</keyword>
<reference evidence="1" key="1">
    <citation type="submission" date="2024-12" db="EMBL/GenBank/DDBJ databases">
        <title>Comparative genomics and development of molecular markers within Purpureocillium lilacinum and among Purpureocillium species.</title>
        <authorList>
            <person name="Yeh Z.-Y."/>
            <person name="Ni N.-T."/>
            <person name="Lo P.-H."/>
            <person name="Mushyakhwo K."/>
            <person name="Lin C.-F."/>
            <person name="Nai Y.-S."/>
        </authorList>
    </citation>
    <scope>NUCLEOTIDE SEQUENCE</scope>
    <source>
        <strain evidence="1">NCHU-NPUST-175</strain>
    </source>
</reference>
<dbReference type="EMBL" id="JBGNUJ010000010">
    <property type="protein sequence ID" value="KAL3955310.1"/>
    <property type="molecule type" value="Genomic_DNA"/>
</dbReference>
<gene>
    <name evidence="1" type="ORF">ACCO45_010873</name>
</gene>
<comment type="caution">
    <text evidence="1">The sequence shown here is derived from an EMBL/GenBank/DDBJ whole genome shotgun (WGS) entry which is preliminary data.</text>
</comment>
<evidence type="ECO:0000313" key="2">
    <source>
        <dbReference type="Proteomes" id="UP001638806"/>
    </source>
</evidence>